<dbReference type="InterPro" id="IPR046574">
    <property type="entry name" value="DUF6634"/>
</dbReference>
<keyword evidence="2" id="KW-1185">Reference proteome</keyword>
<dbReference type="RefSeq" id="WP_147419664.1">
    <property type="nucleotide sequence ID" value="NZ_RAQK01000001.1"/>
</dbReference>
<dbReference type="EMBL" id="RAQK01000001">
    <property type="protein sequence ID" value="RKE95565.1"/>
    <property type="molecule type" value="Genomic_DNA"/>
</dbReference>
<evidence type="ECO:0000313" key="2">
    <source>
        <dbReference type="Proteomes" id="UP000284407"/>
    </source>
</evidence>
<accession>A0A420DMY0</accession>
<protein>
    <submittedName>
        <fullName evidence="1">Uncharacterized protein</fullName>
    </submittedName>
</protein>
<dbReference type="OrthoDB" id="7870532at2"/>
<gene>
    <name evidence="1" type="ORF">C8N30_0101</name>
</gene>
<dbReference type="AlphaFoldDB" id="A0A420DMY0"/>
<dbReference type="Pfam" id="PF20339">
    <property type="entry name" value="DUF6634"/>
    <property type="match status" value="1"/>
</dbReference>
<organism evidence="1 2">
    <name type="scientific">Sulfitobacter guttiformis</name>
    <dbReference type="NCBI Taxonomy" id="74349"/>
    <lineage>
        <taxon>Bacteria</taxon>
        <taxon>Pseudomonadati</taxon>
        <taxon>Pseudomonadota</taxon>
        <taxon>Alphaproteobacteria</taxon>
        <taxon>Rhodobacterales</taxon>
        <taxon>Roseobacteraceae</taxon>
        <taxon>Sulfitobacter</taxon>
    </lineage>
</organism>
<dbReference type="Proteomes" id="UP000284407">
    <property type="component" value="Unassembled WGS sequence"/>
</dbReference>
<reference evidence="1 2" key="1">
    <citation type="submission" date="2018-09" db="EMBL/GenBank/DDBJ databases">
        <title>Genomic Encyclopedia of Archaeal and Bacterial Type Strains, Phase II (KMG-II): from individual species to whole genera.</title>
        <authorList>
            <person name="Goeker M."/>
        </authorList>
    </citation>
    <scope>NUCLEOTIDE SEQUENCE [LARGE SCALE GENOMIC DNA]</scope>
    <source>
        <strain evidence="1 2">DSM 11458</strain>
    </source>
</reference>
<sequence length="206" mass="22430">MDPNTEDLAALKVLRQSDPVLFTTGGGGFYALADSIPSEVLEAFEALTPSVKYVNARHAWCLTVGEWLSCRERLISKLMQRMKGRSLELGLTGASPGDLKQAPILCPWIAIQDLQCGGAILIGTQAGHPTLKGSLINTSRLCGIDPGKTWARTASRWYRLGYPVTADNILRQLGPKVAALQHLALEFWQVQAQIAEDQIYAGLRDG</sequence>
<evidence type="ECO:0000313" key="1">
    <source>
        <dbReference type="EMBL" id="RKE95565.1"/>
    </source>
</evidence>
<name>A0A420DMY0_9RHOB</name>
<proteinExistence type="predicted"/>
<dbReference type="STRING" id="1443111.Z949_2057"/>
<comment type="caution">
    <text evidence="1">The sequence shown here is derived from an EMBL/GenBank/DDBJ whole genome shotgun (WGS) entry which is preliminary data.</text>
</comment>